<evidence type="ECO:0000256" key="6">
    <source>
        <dbReference type="ARBA" id="ARBA00023136"/>
    </source>
</evidence>
<feature type="transmembrane region" description="Helical" evidence="7">
    <location>
        <begin position="290"/>
        <end position="314"/>
    </location>
</feature>
<feature type="transmembrane region" description="Helical" evidence="7">
    <location>
        <begin position="20"/>
        <end position="40"/>
    </location>
</feature>
<dbReference type="PROSITE" id="PS50928">
    <property type="entry name" value="ABC_TM1"/>
    <property type="match status" value="1"/>
</dbReference>
<proteinExistence type="inferred from homology"/>
<evidence type="ECO:0000256" key="4">
    <source>
        <dbReference type="ARBA" id="ARBA00022692"/>
    </source>
</evidence>
<keyword evidence="6 7" id="KW-0472">Membrane</keyword>
<dbReference type="SUPFAM" id="SSF161098">
    <property type="entry name" value="MetI-like"/>
    <property type="match status" value="1"/>
</dbReference>
<evidence type="ECO:0000256" key="1">
    <source>
        <dbReference type="ARBA" id="ARBA00004651"/>
    </source>
</evidence>
<keyword evidence="5 7" id="KW-1133">Transmembrane helix</keyword>
<keyword evidence="2 7" id="KW-0813">Transport</keyword>
<dbReference type="InterPro" id="IPR050366">
    <property type="entry name" value="BP-dependent_transpt_permease"/>
</dbReference>
<feature type="transmembrane region" description="Helical" evidence="7">
    <location>
        <begin position="334"/>
        <end position="359"/>
    </location>
</feature>
<dbReference type="RefSeq" id="WP_269416692.1">
    <property type="nucleotide sequence ID" value="NZ_JAPWGL010000005.1"/>
</dbReference>
<feature type="transmembrane region" description="Helical" evidence="7">
    <location>
        <begin position="208"/>
        <end position="230"/>
    </location>
</feature>
<sequence>MDNSPSKKVWLKFRRNKLALSGLVFILLLMLMGILGYLIMPDDSPNANNQKVQIAKAKPGSKFTFMIIEHYDHIERAGLFERMFDGQKPGFKSIPITSYRMVGDAIFATEFIGEEKAPETKYNLKDLCPACMLPSKTVTPQALFEKNNIYQKTFLLGTDIYGRDLLSRLILGIRVSLSVGLIAVLISLFIGVSLGAIAGYFGGKTDAAISWFMNVVWSLPSLLLVIAISFALGKGFWQIFIAVGLSTWVDVARLVRGQVMALKEVEFVEAARALGYSTSRTIIKHILPNIAGPILVVASANFASAILLETGLSFLGFGAQPPMPSWGSMIKEHFGYIIMDAAYLAVLPGLAIMLTVYAFNVLAIGLRDAFDVKGQNITV</sequence>
<dbReference type="Gene3D" id="1.10.3720.10">
    <property type="entry name" value="MetI-like"/>
    <property type="match status" value="1"/>
</dbReference>
<comment type="caution">
    <text evidence="9">The sequence shown here is derived from an EMBL/GenBank/DDBJ whole genome shotgun (WGS) entry which is preliminary data.</text>
</comment>
<dbReference type="PANTHER" id="PTHR43386:SF1">
    <property type="entry name" value="D,D-DIPEPTIDE TRANSPORT SYSTEM PERMEASE PROTEIN DDPC-RELATED"/>
    <property type="match status" value="1"/>
</dbReference>
<accession>A0ABT4L260</accession>
<keyword evidence="3" id="KW-1003">Cell membrane</keyword>
<evidence type="ECO:0000256" key="2">
    <source>
        <dbReference type="ARBA" id="ARBA00022448"/>
    </source>
</evidence>
<keyword evidence="10" id="KW-1185">Reference proteome</keyword>
<name>A0ABT4L260_9SPHI</name>
<dbReference type="Pfam" id="PF12911">
    <property type="entry name" value="OppC_N"/>
    <property type="match status" value="1"/>
</dbReference>
<reference evidence="9" key="1">
    <citation type="submission" date="2022-12" db="EMBL/GenBank/DDBJ databases">
        <title>Genome sequence of SJ11.</title>
        <authorList>
            <person name="Woo H."/>
        </authorList>
    </citation>
    <scope>NUCLEOTIDE SEQUENCE</scope>
    <source>
        <strain evidence="9">SJ11</strain>
    </source>
</reference>
<evidence type="ECO:0000313" key="10">
    <source>
        <dbReference type="Proteomes" id="UP001144341"/>
    </source>
</evidence>
<comment type="similarity">
    <text evidence="7">Belongs to the binding-protein-dependent transport system permease family.</text>
</comment>
<keyword evidence="4 7" id="KW-0812">Transmembrane</keyword>
<feature type="domain" description="ABC transmembrane type-1" evidence="8">
    <location>
        <begin position="173"/>
        <end position="363"/>
    </location>
</feature>
<feature type="transmembrane region" description="Helical" evidence="7">
    <location>
        <begin position="175"/>
        <end position="201"/>
    </location>
</feature>
<dbReference type="PANTHER" id="PTHR43386">
    <property type="entry name" value="OLIGOPEPTIDE TRANSPORT SYSTEM PERMEASE PROTEIN APPC"/>
    <property type="match status" value="1"/>
</dbReference>
<dbReference type="InterPro" id="IPR025966">
    <property type="entry name" value="OppC_N"/>
</dbReference>
<evidence type="ECO:0000256" key="5">
    <source>
        <dbReference type="ARBA" id="ARBA00022989"/>
    </source>
</evidence>
<dbReference type="EMBL" id="JAPWGL010000005">
    <property type="protein sequence ID" value="MCZ4225031.1"/>
    <property type="molecule type" value="Genomic_DNA"/>
</dbReference>
<feature type="transmembrane region" description="Helical" evidence="7">
    <location>
        <begin position="236"/>
        <end position="255"/>
    </location>
</feature>
<evidence type="ECO:0000256" key="7">
    <source>
        <dbReference type="RuleBase" id="RU363032"/>
    </source>
</evidence>
<organism evidence="9 10">
    <name type="scientific">Pedobacter rhodius</name>
    <dbReference type="NCBI Taxonomy" id="3004098"/>
    <lineage>
        <taxon>Bacteria</taxon>
        <taxon>Pseudomonadati</taxon>
        <taxon>Bacteroidota</taxon>
        <taxon>Sphingobacteriia</taxon>
        <taxon>Sphingobacteriales</taxon>
        <taxon>Sphingobacteriaceae</taxon>
        <taxon>Pedobacter</taxon>
    </lineage>
</organism>
<dbReference type="CDD" id="cd06261">
    <property type="entry name" value="TM_PBP2"/>
    <property type="match status" value="1"/>
</dbReference>
<dbReference type="InterPro" id="IPR000515">
    <property type="entry name" value="MetI-like"/>
</dbReference>
<evidence type="ECO:0000313" key="9">
    <source>
        <dbReference type="EMBL" id="MCZ4225031.1"/>
    </source>
</evidence>
<gene>
    <name evidence="9" type="ORF">O0931_17085</name>
</gene>
<evidence type="ECO:0000256" key="3">
    <source>
        <dbReference type="ARBA" id="ARBA00022475"/>
    </source>
</evidence>
<dbReference type="Pfam" id="PF00528">
    <property type="entry name" value="BPD_transp_1"/>
    <property type="match status" value="1"/>
</dbReference>
<dbReference type="Proteomes" id="UP001144341">
    <property type="component" value="Unassembled WGS sequence"/>
</dbReference>
<dbReference type="InterPro" id="IPR035906">
    <property type="entry name" value="MetI-like_sf"/>
</dbReference>
<protein>
    <submittedName>
        <fullName evidence="9">ABC transporter permease</fullName>
    </submittedName>
</protein>
<evidence type="ECO:0000259" key="8">
    <source>
        <dbReference type="PROSITE" id="PS50928"/>
    </source>
</evidence>
<comment type="subcellular location">
    <subcellularLocation>
        <location evidence="1 7">Cell membrane</location>
        <topology evidence="1 7">Multi-pass membrane protein</topology>
    </subcellularLocation>
</comment>